<organism evidence="6 7">
    <name type="scientific">Streptomyces sparsogenes DSM 40356</name>
    <dbReference type="NCBI Taxonomy" id="1331668"/>
    <lineage>
        <taxon>Bacteria</taxon>
        <taxon>Bacillati</taxon>
        <taxon>Actinomycetota</taxon>
        <taxon>Actinomycetes</taxon>
        <taxon>Kitasatosporales</taxon>
        <taxon>Streptomycetaceae</taxon>
        <taxon>Streptomyces</taxon>
    </lineage>
</organism>
<dbReference type="InterPro" id="IPR000551">
    <property type="entry name" value="MerR-type_HTH_dom"/>
</dbReference>
<dbReference type="GeneID" id="96744499"/>
<comment type="caution">
    <text evidence="6">The sequence shown here is derived from an EMBL/GenBank/DDBJ whole genome shotgun (WGS) entry which is preliminary data.</text>
</comment>
<name>A0A1R1SNK6_9ACTN</name>
<dbReference type="PROSITE" id="PS50937">
    <property type="entry name" value="HTH_MERR_2"/>
    <property type="match status" value="1"/>
</dbReference>
<keyword evidence="7" id="KW-1185">Reference proteome</keyword>
<proteinExistence type="predicted"/>
<keyword evidence="2" id="KW-0805">Transcription regulation</keyword>
<protein>
    <submittedName>
        <fullName evidence="6">MerR family transcriptional regulator</fullName>
    </submittedName>
</protein>
<evidence type="ECO:0000313" key="7">
    <source>
        <dbReference type="Proteomes" id="UP000186168"/>
    </source>
</evidence>
<dbReference type="GO" id="GO:0003677">
    <property type="term" value="F:DNA binding"/>
    <property type="evidence" value="ECO:0007669"/>
    <property type="project" value="UniProtKB-KW"/>
</dbReference>
<dbReference type="InterPro" id="IPR047057">
    <property type="entry name" value="MerR_fam"/>
</dbReference>
<dbReference type="AlphaFoldDB" id="A0A1R1SNK6"/>
<dbReference type="PANTHER" id="PTHR30204:SF69">
    <property type="entry name" value="MERR-FAMILY TRANSCRIPTIONAL REGULATOR"/>
    <property type="match status" value="1"/>
</dbReference>
<evidence type="ECO:0000256" key="2">
    <source>
        <dbReference type="ARBA" id="ARBA00023015"/>
    </source>
</evidence>
<dbReference type="SUPFAM" id="SSF46955">
    <property type="entry name" value="Putative DNA-binding domain"/>
    <property type="match status" value="1"/>
</dbReference>
<dbReference type="CDD" id="cd01282">
    <property type="entry name" value="HTH_MerR-like_sg3"/>
    <property type="match status" value="1"/>
</dbReference>
<evidence type="ECO:0000256" key="3">
    <source>
        <dbReference type="ARBA" id="ARBA00023125"/>
    </source>
</evidence>
<keyword evidence="3" id="KW-0238">DNA-binding</keyword>
<dbReference type="GO" id="GO:0003700">
    <property type="term" value="F:DNA-binding transcription factor activity"/>
    <property type="evidence" value="ECO:0007669"/>
    <property type="project" value="InterPro"/>
</dbReference>
<evidence type="ECO:0000313" key="6">
    <source>
        <dbReference type="EMBL" id="OMI39579.1"/>
    </source>
</evidence>
<dbReference type="Pfam" id="PF13411">
    <property type="entry name" value="MerR_1"/>
    <property type="match status" value="1"/>
</dbReference>
<dbReference type="PRINTS" id="PR00040">
    <property type="entry name" value="HTHMERR"/>
</dbReference>
<dbReference type="SMART" id="SM00422">
    <property type="entry name" value="HTH_MERR"/>
    <property type="match status" value="1"/>
</dbReference>
<sequence>MLIGELANATGTTIRALRYYEQQGLLHPQRAPNGYREYDETAVGRVANIKLLLSLGLTSQDVRAFLPCLDQAIADGPLCPASARLIARRLMDVEEKIAALGVVRAHLTEALTRPAARASRTRPSAE</sequence>
<dbReference type="Gene3D" id="1.10.1660.10">
    <property type="match status" value="1"/>
</dbReference>
<dbReference type="PANTHER" id="PTHR30204">
    <property type="entry name" value="REDOX-CYCLING DRUG-SENSING TRANSCRIPTIONAL ACTIVATOR SOXR"/>
    <property type="match status" value="1"/>
</dbReference>
<keyword evidence="1" id="KW-0678">Repressor</keyword>
<dbReference type="STRING" id="67365.GCA_001704635_07003"/>
<keyword evidence="4" id="KW-0804">Transcription</keyword>
<dbReference type="EMBL" id="ASQP01000152">
    <property type="protein sequence ID" value="OMI39579.1"/>
    <property type="molecule type" value="Genomic_DNA"/>
</dbReference>
<feature type="domain" description="HTH merR-type" evidence="5">
    <location>
        <begin position="1"/>
        <end position="68"/>
    </location>
</feature>
<evidence type="ECO:0000259" key="5">
    <source>
        <dbReference type="PROSITE" id="PS50937"/>
    </source>
</evidence>
<gene>
    <name evidence="6" type="ORF">SPAR_10227</name>
</gene>
<evidence type="ECO:0000256" key="1">
    <source>
        <dbReference type="ARBA" id="ARBA00022491"/>
    </source>
</evidence>
<evidence type="ECO:0000256" key="4">
    <source>
        <dbReference type="ARBA" id="ARBA00023163"/>
    </source>
</evidence>
<dbReference type="InterPro" id="IPR009061">
    <property type="entry name" value="DNA-bd_dom_put_sf"/>
</dbReference>
<dbReference type="RefSeq" id="WP_065963351.1">
    <property type="nucleotide sequence ID" value="NZ_ASQP01000152.1"/>
</dbReference>
<accession>A0A1R1SNK6</accession>
<dbReference type="Proteomes" id="UP000186168">
    <property type="component" value="Unassembled WGS sequence"/>
</dbReference>
<reference evidence="6 7" key="1">
    <citation type="submission" date="2013-05" db="EMBL/GenBank/DDBJ databases">
        <title>Genome sequence of Streptomyces sparsogenes DSM 40356.</title>
        <authorList>
            <person name="Coyne S."/>
            <person name="Seebeck F.P."/>
        </authorList>
    </citation>
    <scope>NUCLEOTIDE SEQUENCE [LARGE SCALE GENOMIC DNA]</scope>
    <source>
        <strain evidence="6 7">DSM 40356</strain>
    </source>
</reference>